<sequence length="797" mass="91659">MRNNFTTQQQRQVQDKEQNGNVKTYIRFRPNNQAELDLNKNGLGQNIIEFIGVQTVKLINDTITYTVDKVFQQDCTQEQIYEEIAVGVVNDVLIGYNGTIFAYGVSGSGKSHTMFGNLDNQQQQGIIPRMCDQLFDHVNNEENSDIEYTIKCSMLEIYKENLHDSLNMQQDEKIELKIKEHPQKGIIVQGLIQRQVGDENELIDLIDFGYSNRQTRATKLNEYSSRSHTIFMVQITQKLASGAEKNGKLNLIDLAGCEKVSKSGAVGEGLEEAIKINVSLTCLGKVIHALTTGQDHIPYRDSKLTRILQESLGGNYKTSLIVTCSLNSKFTDDTISSLKFATRAKTIKNNFKVNFSHSADSLKQTIELLKQEMLQYKSMYNNFRQAIVHAREELDQVPPYANCNQVIEMKRDFDTLLELQGNQYGFSNNLTQNQLNPAGIYNNNQINTYQLGDFNMQEMFNFGYSSDLYQAKFKSKDEQINNQKQNIQELEDKNKQLKIEILSLKKNNINIQNQLNEIMSEKNMIQVQYSKEISKNSFNKFQLEILQKQIQKLIEQICKLEKQNTEFLNEKKQIYEKKIDDLLKNKLTFAEIKLGDYFKNNFNFNFQINEDPNLIQKIKKMSLDAIDDNILAEISQTSSSDSDSSSDSQTNPNDISTSHIMNQNLLRTISALEWKQIIDYGKTQLKNNVIRIQTKHIKCLEKVIDECTQNSKDLRIKIEDVVLDMDILQNQQKNQSALSKSKVRINVPLISQRIVEHTEQGGLSKFGQRKSIMISNKFKYGAKEDCLDENLIEQFKQ</sequence>
<dbReference type="GO" id="GO:0005524">
    <property type="term" value="F:ATP binding"/>
    <property type="evidence" value="ECO:0007669"/>
    <property type="project" value="UniProtKB-UniRule"/>
</dbReference>
<dbReference type="PANTHER" id="PTHR47968">
    <property type="entry name" value="CENTROMERE PROTEIN E"/>
    <property type="match status" value="1"/>
</dbReference>
<feature type="coiled-coil region" evidence="5">
    <location>
        <begin position="359"/>
        <end position="386"/>
    </location>
</feature>
<feature type="compositionally biased region" description="Low complexity" evidence="6">
    <location>
        <begin position="636"/>
        <end position="650"/>
    </location>
</feature>
<dbReference type="InterPro" id="IPR027640">
    <property type="entry name" value="Kinesin-like_fam"/>
</dbReference>
<keyword evidence="2 5" id="KW-0175">Coiled coil</keyword>
<evidence type="ECO:0000313" key="8">
    <source>
        <dbReference type="EMBL" id="EGR28519.1"/>
    </source>
</evidence>
<dbReference type="GO" id="GO:0004222">
    <property type="term" value="F:metalloendopeptidase activity"/>
    <property type="evidence" value="ECO:0007669"/>
    <property type="project" value="UniProtKB-EC"/>
</dbReference>
<dbReference type="PRINTS" id="PR00380">
    <property type="entry name" value="KINESINHEAVY"/>
</dbReference>
<evidence type="ECO:0000313" key="9">
    <source>
        <dbReference type="Proteomes" id="UP000008983"/>
    </source>
</evidence>
<dbReference type="GO" id="GO:0007018">
    <property type="term" value="P:microtubule-based movement"/>
    <property type="evidence" value="ECO:0007669"/>
    <property type="project" value="InterPro"/>
</dbReference>
<protein>
    <submittedName>
        <fullName evidence="8">Kinesin motor domain protein</fullName>
        <ecNumber evidence="8">3.4.24.69</ecNumber>
    </submittedName>
</protein>
<dbReference type="PANTHER" id="PTHR47968:SF36">
    <property type="entry name" value="KINESIN HEAVY CHAIN ISOFORM X1"/>
    <property type="match status" value="1"/>
</dbReference>
<keyword evidence="8" id="KW-0378">Hydrolase</keyword>
<dbReference type="Gene3D" id="3.40.850.10">
    <property type="entry name" value="Kinesin motor domain"/>
    <property type="match status" value="1"/>
</dbReference>
<evidence type="ECO:0000256" key="6">
    <source>
        <dbReference type="SAM" id="MobiDB-lite"/>
    </source>
</evidence>
<dbReference type="InterPro" id="IPR036961">
    <property type="entry name" value="Kinesin_motor_dom_sf"/>
</dbReference>
<comment type="similarity">
    <text evidence="4">Belongs to the TRAFAC class myosin-kinesin ATPase superfamily. Kinesin family.</text>
</comment>
<evidence type="ECO:0000256" key="3">
    <source>
        <dbReference type="ARBA" id="ARBA00023175"/>
    </source>
</evidence>
<keyword evidence="9" id="KW-1185">Reference proteome</keyword>
<dbReference type="EMBL" id="GL984234">
    <property type="protein sequence ID" value="EGR28519.1"/>
    <property type="molecule type" value="Genomic_DNA"/>
</dbReference>
<evidence type="ECO:0000259" key="7">
    <source>
        <dbReference type="PROSITE" id="PS50067"/>
    </source>
</evidence>
<dbReference type="OrthoDB" id="313294at2759"/>
<dbReference type="EC" id="3.4.24.69" evidence="8"/>
<dbReference type="SMART" id="SM00129">
    <property type="entry name" value="KISc"/>
    <property type="match status" value="1"/>
</dbReference>
<feature type="region of interest" description="Disordered" evidence="6">
    <location>
        <begin position="1"/>
        <end position="22"/>
    </location>
</feature>
<reference evidence="8 9" key="1">
    <citation type="submission" date="2011-07" db="EMBL/GenBank/DDBJ databases">
        <authorList>
            <person name="Coyne R."/>
            <person name="Brami D."/>
            <person name="Johnson J."/>
            <person name="Hostetler J."/>
            <person name="Hannick L."/>
            <person name="Clark T."/>
            <person name="Cassidy-Hanley D."/>
            <person name="Inman J."/>
        </authorList>
    </citation>
    <scope>NUCLEOTIDE SEQUENCE [LARGE SCALE GENOMIC DNA]</scope>
    <source>
        <strain evidence="8 9">G5</strain>
    </source>
</reference>
<feature type="region of interest" description="Disordered" evidence="6">
    <location>
        <begin position="636"/>
        <end position="657"/>
    </location>
</feature>
<feature type="binding site" evidence="4">
    <location>
        <begin position="104"/>
        <end position="111"/>
    </location>
    <ligand>
        <name>ATP</name>
        <dbReference type="ChEBI" id="CHEBI:30616"/>
    </ligand>
</feature>
<dbReference type="InParanoid" id="G0R1Z4"/>
<dbReference type="InterPro" id="IPR027417">
    <property type="entry name" value="P-loop_NTPase"/>
</dbReference>
<dbReference type="InterPro" id="IPR001752">
    <property type="entry name" value="Kinesin_motor_dom"/>
</dbReference>
<keyword evidence="4" id="KW-0067">ATP-binding</keyword>
<dbReference type="AlphaFoldDB" id="G0R1Z4"/>
<dbReference type="GO" id="GO:0005874">
    <property type="term" value="C:microtubule"/>
    <property type="evidence" value="ECO:0007669"/>
    <property type="project" value="UniProtKB-KW"/>
</dbReference>
<dbReference type="GO" id="GO:0008017">
    <property type="term" value="F:microtubule binding"/>
    <property type="evidence" value="ECO:0007669"/>
    <property type="project" value="InterPro"/>
</dbReference>
<organism evidence="8 9">
    <name type="scientific">Ichthyophthirius multifiliis</name>
    <name type="common">White spot disease agent</name>
    <name type="synonym">Ich</name>
    <dbReference type="NCBI Taxonomy" id="5932"/>
    <lineage>
        <taxon>Eukaryota</taxon>
        <taxon>Sar</taxon>
        <taxon>Alveolata</taxon>
        <taxon>Ciliophora</taxon>
        <taxon>Intramacronucleata</taxon>
        <taxon>Oligohymenophorea</taxon>
        <taxon>Hymenostomatida</taxon>
        <taxon>Ophryoglenina</taxon>
        <taxon>Ichthyophthirius</taxon>
    </lineage>
</organism>
<evidence type="ECO:0000256" key="1">
    <source>
        <dbReference type="ARBA" id="ARBA00022701"/>
    </source>
</evidence>
<dbReference type="PROSITE" id="PS50067">
    <property type="entry name" value="KINESIN_MOTOR_2"/>
    <property type="match status" value="1"/>
</dbReference>
<dbReference type="eggNOG" id="KOG0240">
    <property type="taxonomic scope" value="Eukaryota"/>
</dbReference>
<keyword evidence="4" id="KW-0547">Nucleotide-binding</keyword>
<dbReference type="Pfam" id="PF00225">
    <property type="entry name" value="Kinesin"/>
    <property type="match status" value="1"/>
</dbReference>
<dbReference type="GO" id="GO:0003777">
    <property type="term" value="F:microtubule motor activity"/>
    <property type="evidence" value="ECO:0007669"/>
    <property type="project" value="InterPro"/>
</dbReference>
<dbReference type="GeneID" id="14904596"/>
<accession>G0R1Z4</accession>
<dbReference type="Proteomes" id="UP000008983">
    <property type="component" value="Unassembled WGS sequence"/>
</dbReference>
<evidence type="ECO:0000256" key="5">
    <source>
        <dbReference type="SAM" id="Coils"/>
    </source>
</evidence>
<feature type="domain" description="Kinesin motor" evidence="7">
    <location>
        <begin position="21"/>
        <end position="347"/>
    </location>
</feature>
<feature type="compositionally biased region" description="Polar residues" evidence="6">
    <location>
        <begin position="1"/>
        <end position="12"/>
    </location>
</feature>
<evidence type="ECO:0000256" key="4">
    <source>
        <dbReference type="PROSITE-ProRule" id="PRU00283"/>
    </source>
</evidence>
<feature type="coiled-coil region" evidence="5">
    <location>
        <begin position="473"/>
        <end position="585"/>
    </location>
</feature>
<gene>
    <name evidence="8" type="ORF">IMG5_173750</name>
</gene>
<keyword evidence="1" id="KW-0493">Microtubule</keyword>
<dbReference type="SUPFAM" id="SSF52540">
    <property type="entry name" value="P-loop containing nucleoside triphosphate hydrolases"/>
    <property type="match status" value="1"/>
</dbReference>
<proteinExistence type="inferred from homology"/>
<dbReference type="RefSeq" id="XP_004029755.1">
    <property type="nucleotide sequence ID" value="XM_004029707.1"/>
</dbReference>
<feature type="non-terminal residue" evidence="8">
    <location>
        <position position="797"/>
    </location>
</feature>
<dbReference type="STRING" id="857967.G0R1Z4"/>
<name>G0R1Z4_ICHMU</name>
<evidence type="ECO:0000256" key="2">
    <source>
        <dbReference type="ARBA" id="ARBA00023054"/>
    </source>
</evidence>
<keyword evidence="3 4" id="KW-0505">Motor protein</keyword>